<feature type="transmembrane region" description="Helical" evidence="1">
    <location>
        <begin position="69"/>
        <end position="88"/>
    </location>
</feature>
<dbReference type="AlphaFoldDB" id="A0A9N9XPF9"/>
<evidence type="ECO:0000256" key="1">
    <source>
        <dbReference type="SAM" id="Phobius"/>
    </source>
</evidence>
<keyword evidence="1" id="KW-1133">Transmembrane helix</keyword>
<evidence type="ECO:0000313" key="2">
    <source>
        <dbReference type="EMBL" id="CAG9859829.1"/>
    </source>
</evidence>
<keyword evidence="1" id="KW-0472">Membrane</keyword>
<protein>
    <submittedName>
        <fullName evidence="2">Uncharacterized protein</fullName>
    </submittedName>
</protein>
<proteinExistence type="predicted"/>
<sequence>MDQLSAEKRLSIAYLICTITGAISSICTGVAWSHWYKTLDQCIDRNCSCIIYGTHTINVFLGGGQAPCIWVTFGPLIYILFAISMLCFHGYRVLFTTKSPTGRSTRTMLAKLDTGESVQIEAISQEVTSHLPTCFWVTVSVFSVFFSVYSLIHFSIFMDGYNHTCNQYRSTLERLLSVHGSVLPVIYSRLSCQGIYDFMDYMQPDTGRAYRDGIINTGLCLIFALSGACINWVSFIYASFINIKVAVVNEADVE</sequence>
<reference evidence="2" key="1">
    <citation type="submission" date="2022-01" db="EMBL/GenBank/DDBJ databases">
        <authorList>
            <person name="King R."/>
        </authorList>
    </citation>
    <scope>NUCLEOTIDE SEQUENCE</scope>
</reference>
<keyword evidence="3" id="KW-1185">Reference proteome</keyword>
<accession>A0A9N9XPF9</accession>
<dbReference type="EMBL" id="OU900096">
    <property type="protein sequence ID" value="CAG9859829.1"/>
    <property type="molecule type" value="Genomic_DNA"/>
</dbReference>
<keyword evidence="1" id="KW-0812">Transmembrane</keyword>
<dbReference type="OrthoDB" id="8186944at2759"/>
<name>A0A9N9XPF9_PHYSR</name>
<feature type="transmembrane region" description="Helical" evidence="1">
    <location>
        <begin position="12"/>
        <end position="32"/>
    </location>
</feature>
<evidence type="ECO:0000313" key="3">
    <source>
        <dbReference type="Proteomes" id="UP001153712"/>
    </source>
</evidence>
<gene>
    <name evidence="2" type="ORF">PHYEVI_LOCUS6192</name>
</gene>
<dbReference type="Proteomes" id="UP001153712">
    <property type="component" value="Chromosome 3"/>
</dbReference>
<organism evidence="2 3">
    <name type="scientific">Phyllotreta striolata</name>
    <name type="common">Striped flea beetle</name>
    <name type="synonym">Crioceris striolata</name>
    <dbReference type="NCBI Taxonomy" id="444603"/>
    <lineage>
        <taxon>Eukaryota</taxon>
        <taxon>Metazoa</taxon>
        <taxon>Ecdysozoa</taxon>
        <taxon>Arthropoda</taxon>
        <taxon>Hexapoda</taxon>
        <taxon>Insecta</taxon>
        <taxon>Pterygota</taxon>
        <taxon>Neoptera</taxon>
        <taxon>Endopterygota</taxon>
        <taxon>Coleoptera</taxon>
        <taxon>Polyphaga</taxon>
        <taxon>Cucujiformia</taxon>
        <taxon>Chrysomeloidea</taxon>
        <taxon>Chrysomelidae</taxon>
        <taxon>Galerucinae</taxon>
        <taxon>Alticini</taxon>
        <taxon>Phyllotreta</taxon>
    </lineage>
</organism>
<feature type="transmembrane region" description="Helical" evidence="1">
    <location>
        <begin position="134"/>
        <end position="156"/>
    </location>
</feature>
<feature type="transmembrane region" description="Helical" evidence="1">
    <location>
        <begin position="217"/>
        <end position="240"/>
    </location>
</feature>